<keyword evidence="11" id="KW-1053">Target membrane</keyword>
<protein>
    <submittedName>
        <fullName evidence="13">Ankyrin-3</fullName>
    </submittedName>
</protein>
<dbReference type="EMBL" id="BPLR01011958">
    <property type="protein sequence ID" value="GIY50278.1"/>
    <property type="molecule type" value="Genomic_DNA"/>
</dbReference>
<dbReference type="Gene3D" id="1.25.40.20">
    <property type="entry name" value="Ankyrin repeat-containing domain"/>
    <property type="match status" value="3"/>
</dbReference>
<dbReference type="InterPro" id="IPR002110">
    <property type="entry name" value="Ankyrin_rpt"/>
</dbReference>
<feature type="repeat" description="ANK" evidence="12">
    <location>
        <begin position="193"/>
        <end position="219"/>
    </location>
</feature>
<evidence type="ECO:0000256" key="8">
    <source>
        <dbReference type="ARBA" id="ARBA00022737"/>
    </source>
</evidence>
<evidence type="ECO:0000256" key="2">
    <source>
        <dbReference type="ARBA" id="ARBA00004613"/>
    </source>
</evidence>
<evidence type="ECO:0000256" key="1">
    <source>
        <dbReference type="ARBA" id="ARBA00004175"/>
    </source>
</evidence>
<organism evidence="13 14">
    <name type="scientific">Caerostris extrusa</name>
    <name type="common">Bark spider</name>
    <name type="synonym">Caerostris bankana</name>
    <dbReference type="NCBI Taxonomy" id="172846"/>
    <lineage>
        <taxon>Eukaryota</taxon>
        <taxon>Metazoa</taxon>
        <taxon>Ecdysozoa</taxon>
        <taxon>Arthropoda</taxon>
        <taxon>Chelicerata</taxon>
        <taxon>Arachnida</taxon>
        <taxon>Araneae</taxon>
        <taxon>Araneomorphae</taxon>
        <taxon>Entelegynae</taxon>
        <taxon>Araneoidea</taxon>
        <taxon>Araneidae</taxon>
        <taxon>Caerostris</taxon>
    </lineage>
</organism>
<evidence type="ECO:0000256" key="6">
    <source>
        <dbReference type="ARBA" id="ARBA00022656"/>
    </source>
</evidence>
<accession>A0AAV4TUL5</accession>
<comment type="subcellular location">
    <subcellularLocation>
        <location evidence="2">Secreted</location>
    </subcellularLocation>
    <subcellularLocation>
        <location evidence="1">Target cell membrane</location>
    </subcellularLocation>
</comment>
<sequence length="230" mass="25574">MLVLKLTNKTLLHLSAVIGSLQMTKYFVDYGADIHAKDSTDCKPVHVAAAGGFKDILELLFGRWYSRHCDHLTLLHIAAQTGKSNVCELLIEKSADINAVSIFGSTPLHLATGNGFKDIVGILLHNGAFYNALDGYKFTPFQRSKENSISKLLNIVEELFRSVERNVDSLFEKEIEEAGKHSSYCFANAKCVKNETLLHFATKKGCEEIVDILLKYGVNQMLVILINVLL</sequence>
<feature type="repeat" description="ANK" evidence="12">
    <location>
        <begin position="103"/>
        <end position="135"/>
    </location>
</feature>
<keyword evidence="10 12" id="KW-0040">ANK repeat</keyword>
<evidence type="ECO:0000256" key="12">
    <source>
        <dbReference type="PROSITE-ProRule" id="PRU00023"/>
    </source>
</evidence>
<dbReference type="GO" id="GO:0044218">
    <property type="term" value="C:other organism cell membrane"/>
    <property type="evidence" value="ECO:0007669"/>
    <property type="project" value="UniProtKB-KW"/>
</dbReference>
<dbReference type="GO" id="GO:0005576">
    <property type="term" value="C:extracellular region"/>
    <property type="evidence" value="ECO:0007669"/>
    <property type="project" value="UniProtKB-SubCell"/>
</dbReference>
<evidence type="ECO:0000256" key="7">
    <source>
        <dbReference type="ARBA" id="ARBA00022699"/>
    </source>
</evidence>
<dbReference type="GO" id="GO:0006887">
    <property type="term" value="P:exocytosis"/>
    <property type="evidence" value="ECO:0007669"/>
    <property type="project" value="UniProtKB-KW"/>
</dbReference>
<evidence type="ECO:0000256" key="9">
    <source>
        <dbReference type="ARBA" id="ARBA00023028"/>
    </source>
</evidence>
<proteinExistence type="predicted"/>
<dbReference type="PANTHER" id="PTHR24161">
    <property type="entry name" value="ANK_REP_REGION DOMAIN-CONTAINING PROTEIN-RELATED"/>
    <property type="match status" value="1"/>
</dbReference>
<evidence type="ECO:0000256" key="11">
    <source>
        <dbReference type="ARBA" id="ARBA00023298"/>
    </source>
</evidence>
<evidence type="ECO:0000256" key="10">
    <source>
        <dbReference type="ARBA" id="ARBA00023043"/>
    </source>
</evidence>
<keyword evidence="6" id="KW-0800">Toxin</keyword>
<keyword evidence="14" id="KW-1185">Reference proteome</keyword>
<dbReference type="GO" id="GO:0044231">
    <property type="term" value="C:host cell presynaptic membrane"/>
    <property type="evidence" value="ECO:0007669"/>
    <property type="project" value="UniProtKB-KW"/>
</dbReference>
<keyword evidence="5" id="KW-1052">Target cell membrane</keyword>
<dbReference type="Pfam" id="PF13637">
    <property type="entry name" value="Ank_4"/>
    <property type="match status" value="1"/>
</dbReference>
<keyword evidence="8" id="KW-0677">Repeat</keyword>
<dbReference type="PANTHER" id="PTHR24161:SF121">
    <property type="entry name" value="M-PHASE PHOSPHOPROTEIN 8"/>
    <property type="match status" value="1"/>
</dbReference>
<dbReference type="SUPFAM" id="SSF48403">
    <property type="entry name" value="Ankyrin repeat"/>
    <property type="match status" value="1"/>
</dbReference>
<name>A0AAV4TUL5_CAEEX</name>
<evidence type="ECO:0000256" key="5">
    <source>
        <dbReference type="ARBA" id="ARBA00022537"/>
    </source>
</evidence>
<comment type="caution">
    <text evidence="13">The sequence shown here is derived from an EMBL/GenBank/DDBJ whole genome shotgun (WGS) entry which is preliminary data.</text>
</comment>
<gene>
    <name evidence="13" type="primary">Ank3_28</name>
    <name evidence="13" type="ORF">CEXT_308841</name>
</gene>
<evidence type="ECO:0000313" key="14">
    <source>
        <dbReference type="Proteomes" id="UP001054945"/>
    </source>
</evidence>
<dbReference type="InterPro" id="IPR036770">
    <property type="entry name" value="Ankyrin_rpt-contain_sf"/>
</dbReference>
<dbReference type="PROSITE" id="PS50297">
    <property type="entry name" value="ANK_REP_REGION"/>
    <property type="match status" value="4"/>
</dbReference>
<dbReference type="AlphaFoldDB" id="A0AAV4TUL5"/>
<feature type="repeat" description="ANK" evidence="12">
    <location>
        <begin position="7"/>
        <end position="39"/>
    </location>
</feature>
<keyword evidence="11" id="KW-0472">Membrane</keyword>
<keyword evidence="3" id="KW-0268">Exocytosis</keyword>
<reference evidence="13 14" key="1">
    <citation type="submission" date="2021-06" db="EMBL/GenBank/DDBJ databases">
        <title>Caerostris extrusa draft genome.</title>
        <authorList>
            <person name="Kono N."/>
            <person name="Arakawa K."/>
        </authorList>
    </citation>
    <scope>NUCLEOTIDE SEQUENCE [LARGE SCALE GENOMIC DNA]</scope>
</reference>
<feature type="repeat" description="ANK" evidence="12">
    <location>
        <begin position="70"/>
        <end position="102"/>
    </location>
</feature>
<keyword evidence="7" id="KW-0528">Neurotoxin</keyword>
<evidence type="ECO:0000313" key="13">
    <source>
        <dbReference type="EMBL" id="GIY50278.1"/>
    </source>
</evidence>
<dbReference type="Proteomes" id="UP001054945">
    <property type="component" value="Unassembled WGS sequence"/>
</dbReference>
<dbReference type="Pfam" id="PF00023">
    <property type="entry name" value="Ank"/>
    <property type="match status" value="1"/>
</dbReference>
<evidence type="ECO:0000256" key="4">
    <source>
        <dbReference type="ARBA" id="ARBA00022525"/>
    </source>
</evidence>
<dbReference type="GO" id="GO:0090729">
    <property type="term" value="F:toxin activity"/>
    <property type="evidence" value="ECO:0007669"/>
    <property type="project" value="UniProtKB-KW"/>
</dbReference>
<dbReference type="SMART" id="SM00248">
    <property type="entry name" value="ANK"/>
    <property type="match status" value="5"/>
</dbReference>
<dbReference type="Pfam" id="PF12796">
    <property type="entry name" value="Ank_2"/>
    <property type="match status" value="1"/>
</dbReference>
<evidence type="ECO:0000256" key="3">
    <source>
        <dbReference type="ARBA" id="ARBA00022483"/>
    </source>
</evidence>
<keyword evidence="4" id="KW-0964">Secreted</keyword>
<dbReference type="PROSITE" id="PS50088">
    <property type="entry name" value="ANK_REPEAT"/>
    <property type="match status" value="4"/>
</dbReference>
<keyword evidence="9" id="KW-0638">Presynaptic neurotoxin</keyword>